<accession>A0A1Q9BTL1</accession>
<evidence type="ECO:0000256" key="3">
    <source>
        <dbReference type="RuleBase" id="RU000304"/>
    </source>
</evidence>
<keyword evidence="3" id="KW-0723">Serine/threonine-protein kinase</keyword>
<dbReference type="PANTHER" id="PTHR24359">
    <property type="entry name" value="SERINE/THREONINE-PROTEIN KINASE SBK1"/>
    <property type="match status" value="1"/>
</dbReference>
<dbReference type="InterPro" id="IPR000719">
    <property type="entry name" value="Prot_kinase_dom"/>
</dbReference>
<dbReference type="Proteomes" id="UP000186817">
    <property type="component" value="Unassembled WGS sequence"/>
</dbReference>
<keyword evidence="3" id="KW-0418">Kinase</keyword>
<dbReference type="EMBL" id="LSRX01004381">
    <property type="protein sequence ID" value="OLP74017.1"/>
    <property type="molecule type" value="Genomic_DNA"/>
</dbReference>
<keyword evidence="2 3" id="KW-0067">ATP-binding</keyword>
<organism evidence="4 5">
    <name type="scientific">Symbiodinium microadriaticum</name>
    <name type="common">Dinoflagellate</name>
    <name type="synonym">Zooxanthella microadriatica</name>
    <dbReference type="NCBI Taxonomy" id="2951"/>
    <lineage>
        <taxon>Eukaryota</taxon>
        <taxon>Sar</taxon>
        <taxon>Alveolata</taxon>
        <taxon>Dinophyceae</taxon>
        <taxon>Suessiales</taxon>
        <taxon>Symbiodiniaceae</taxon>
        <taxon>Symbiodinium</taxon>
    </lineage>
</organism>
<evidence type="ECO:0000313" key="4">
    <source>
        <dbReference type="EMBL" id="OLP74017.1"/>
    </source>
</evidence>
<dbReference type="OMA" id="PRSERQC"/>
<dbReference type="PROSITE" id="PS50011">
    <property type="entry name" value="PROTEIN_KINASE_DOM"/>
    <property type="match status" value="1"/>
</dbReference>
<reference evidence="4 5" key="1">
    <citation type="submission" date="2016-02" db="EMBL/GenBank/DDBJ databases">
        <title>Genome analysis of coral dinoflagellate symbionts highlights evolutionary adaptations to a symbiotic lifestyle.</title>
        <authorList>
            <person name="Aranda M."/>
            <person name="Li Y."/>
            <person name="Liew Y.J."/>
            <person name="Baumgarten S."/>
            <person name="Simakov O."/>
            <person name="Wilson M."/>
            <person name="Piel J."/>
            <person name="Ashoor H."/>
            <person name="Bougouffa S."/>
            <person name="Bajic V.B."/>
            <person name="Ryu T."/>
            <person name="Ravasi T."/>
            <person name="Bayer T."/>
            <person name="Micklem G."/>
            <person name="Kim H."/>
            <person name="Bhak J."/>
            <person name="Lajeunesse T.C."/>
            <person name="Voolstra C.R."/>
        </authorList>
    </citation>
    <scope>NUCLEOTIDE SEQUENCE [LARGE SCALE GENOMIC DNA]</scope>
    <source>
        <strain evidence="4 5">CCMP2467</strain>
    </source>
</reference>
<gene>
    <name evidence="4" type="ORF">AK812_SmicGene46567</name>
</gene>
<evidence type="ECO:0000256" key="2">
    <source>
        <dbReference type="ARBA" id="ARBA00022840"/>
    </source>
</evidence>
<dbReference type="Gene3D" id="1.10.510.10">
    <property type="entry name" value="Transferase(Phosphotransferase) domain 1"/>
    <property type="match status" value="1"/>
</dbReference>
<dbReference type="Pfam" id="PF00069">
    <property type="entry name" value="Pkinase"/>
    <property type="match status" value="1"/>
</dbReference>
<dbReference type="OrthoDB" id="407494at2759"/>
<dbReference type="InterPro" id="IPR011009">
    <property type="entry name" value="Kinase-like_dom_sf"/>
</dbReference>
<protein>
    <submittedName>
        <fullName evidence="4">Uncharacterized protein</fullName>
    </submittedName>
</protein>
<name>A0A1Q9BTL1_SYMMI</name>
<comment type="similarity">
    <text evidence="3">Belongs to the protein kinase superfamily.</text>
</comment>
<keyword evidence="5" id="KW-1185">Reference proteome</keyword>
<dbReference type="SMART" id="SM00220">
    <property type="entry name" value="S_TKc"/>
    <property type="match status" value="1"/>
</dbReference>
<dbReference type="CDD" id="cd00180">
    <property type="entry name" value="PKc"/>
    <property type="match status" value="1"/>
</dbReference>
<evidence type="ECO:0000256" key="1">
    <source>
        <dbReference type="ARBA" id="ARBA00022741"/>
    </source>
</evidence>
<comment type="caution">
    <text evidence="4">The sequence shown here is derived from an EMBL/GenBank/DDBJ whole genome shotgun (WGS) entry which is preliminary data.</text>
</comment>
<dbReference type="SUPFAM" id="SSF56112">
    <property type="entry name" value="Protein kinase-like (PK-like)"/>
    <property type="match status" value="1"/>
</dbReference>
<dbReference type="InterPro" id="IPR008271">
    <property type="entry name" value="Ser/Thr_kinase_AS"/>
</dbReference>
<dbReference type="PROSITE" id="PS00108">
    <property type="entry name" value="PROTEIN_KINASE_ST"/>
    <property type="match status" value="1"/>
</dbReference>
<dbReference type="GO" id="GO:0004674">
    <property type="term" value="F:protein serine/threonine kinase activity"/>
    <property type="evidence" value="ECO:0007669"/>
    <property type="project" value="UniProtKB-KW"/>
</dbReference>
<evidence type="ECO:0000313" key="5">
    <source>
        <dbReference type="Proteomes" id="UP000186817"/>
    </source>
</evidence>
<sequence length="392" mass="43180">MPTKGSRPTYRSLGIPRAPSAYALFCQHVKKFGKQLPLRRRVLGKSLVNEKTSVRLRWSRMSPGSRETFVGGAQQRVAANRQKRFDAVGQALAPCLRPGEMIQSEGVDAPPLPLATEHDEHNCPGASSVQDPIQDVQPQFTTDAGVTVRCLKKLGSGGYGNVFQAIAVQTGAEYAVKYGLRKRHVPNLIHEADALKLLGSHPHIIPYYGMVLQSESGTIGTLLGLAQTCLAQCLFVKSEWEQEISALPVKTQVALQITLAVSHLHQKGVVHCDLKPANVLVTKKEHGLHVWVADFGLSAILSKGAKSTGDMIGTKPYRPVECLLVGEDEVTVTPRMDIWTAFARALKLYSKYLDEHFRKIPDEGIKKVVRRCLTADRCRIDAEALVRLWLAK</sequence>
<dbReference type="InterPro" id="IPR017441">
    <property type="entry name" value="Protein_kinase_ATP_BS"/>
</dbReference>
<dbReference type="GO" id="GO:0005524">
    <property type="term" value="F:ATP binding"/>
    <property type="evidence" value="ECO:0007669"/>
    <property type="project" value="UniProtKB-UniRule"/>
</dbReference>
<dbReference type="AlphaFoldDB" id="A0A1Q9BTL1"/>
<dbReference type="Gene3D" id="3.30.200.20">
    <property type="entry name" value="Phosphorylase Kinase, domain 1"/>
    <property type="match status" value="1"/>
</dbReference>
<dbReference type="PANTHER" id="PTHR24359:SF1">
    <property type="entry name" value="INHIBITOR OF NUCLEAR FACTOR KAPPA-B KINASE EPSILON SUBUNIT HOMOLOG 1-RELATED"/>
    <property type="match status" value="1"/>
</dbReference>
<keyword evidence="1 3" id="KW-0547">Nucleotide-binding</keyword>
<proteinExistence type="inferred from homology"/>
<dbReference type="PROSITE" id="PS00107">
    <property type="entry name" value="PROTEIN_KINASE_ATP"/>
    <property type="match status" value="1"/>
</dbReference>
<keyword evidence="3" id="KW-0808">Transferase</keyword>